<evidence type="ECO:0000256" key="8">
    <source>
        <dbReference type="ARBA" id="ARBA00023065"/>
    </source>
</evidence>
<name>A0A348BSS0_9TELE</name>
<accession>A0A348BSS0</accession>
<dbReference type="AlphaFoldDB" id="A0A348BSS0"/>
<comment type="subunit">
    <text evidence="13">Component of the ATP synthase complex composed at least of ATP5F1A/subunit alpha, ATP5F1B/subunit beta, ATP5MC1/subunit c (homooctomer), MT-ATP6/subunit a, MT-ATP8/subunit 8, ATP5ME/subunit e, ATP5MF/subunit f, ATP5MG/subunit g, ATP5MK/subunit k, ATP5MJ/subunit j, ATP5F1C/subunit gamma, ATP5F1D/subunit delta, ATP5F1E/subunit epsilon, ATP5PF/subunit F6, ATP5PB/subunit b, ATP5PD/subunit d, ATP5PO/subunit OSCP. ATP synthase complex consists of a soluble F(1) head domain (subunits alpha(3) and beta(3)) - the catalytic core - and a membrane F(0) domain - the membrane proton channel (subunits c, a, 8, e, f, g, k and j). These two domains are linked by a central stalk (subunits gamma, delta, and epsilon) rotating inside the F1 region and a stationary peripheral stalk (subunits F6, b, d, and OSCP).</text>
</comment>
<evidence type="ECO:0000256" key="7">
    <source>
        <dbReference type="ARBA" id="ARBA00022989"/>
    </source>
</evidence>
<evidence type="ECO:0000256" key="1">
    <source>
        <dbReference type="ARBA" id="ARBA00004304"/>
    </source>
</evidence>
<evidence type="ECO:0000256" key="10">
    <source>
        <dbReference type="ARBA" id="ARBA00023136"/>
    </source>
</evidence>
<evidence type="ECO:0000256" key="2">
    <source>
        <dbReference type="ARBA" id="ARBA00008892"/>
    </source>
</evidence>
<protein>
    <recommendedName>
        <fullName evidence="14">ATP synthase complex subunit 8</fullName>
    </recommendedName>
</protein>
<comment type="function">
    <text evidence="12">Subunit 8, of the mitochondrial membrane ATP synthase complex (F(1)F(0) ATP synthase or Complex V) that produces ATP from ADP in the presence of a proton gradient across the membrane which is generated by electron transport complexes of the respiratory chain. ATP synthase complex consist of a soluble F(1) head domain - the catalytic core - and a membrane F(1) domain - the membrane proton channel. These two domains are linked by a central stalk rotating inside the F(1) region and a stationary peripheral stalk. During catalysis, ATP synthesis in the catalytic domain of F(1) is coupled via a rotary mechanism of the central stalk subunits to proton translocation. In vivo, can only synthesize ATP although its ATP hydrolase activity can be activated artificially in vitro. Part of the complex F(0) domain.</text>
</comment>
<proteinExistence type="inferred from homology"/>
<dbReference type="InterPro" id="IPR050635">
    <property type="entry name" value="ATPase_protein_8"/>
</dbReference>
<evidence type="ECO:0000256" key="14">
    <source>
        <dbReference type="RuleBase" id="RU003661"/>
    </source>
</evidence>
<reference evidence="17" key="1">
    <citation type="submission" date="2018-06" db="EMBL/GenBank/DDBJ databases">
        <title>Complete mitochondrial genome sequence of the small-scale sillago Sillago parvisquamis.</title>
        <authorList>
            <person name="Watabe S."/>
            <person name="Tomitsuka T."/>
            <person name="Ikeda D."/>
            <person name="Nakaya M."/>
            <person name="Itoh Y."/>
            <person name="Nakamura Y."/>
        </authorList>
    </citation>
    <scope>NUCLEOTIDE SEQUENCE</scope>
</reference>
<evidence type="ECO:0000313" key="17">
    <source>
        <dbReference type="EMBL" id="BBE36968.1"/>
    </source>
</evidence>
<evidence type="ECO:0000256" key="5">
    <source>
        <dbReference type="ARBA" id="ARBA00022692"/>
    </source>
</evidence>
<keyword evidence="7" id="KW-1133">Transmembrane helix</keyword>
<gene>
    <name evidence="17" type="primary">ATP8</name>
</gene>
<keyword evidence="6 14" id="KW-0375">Hydrogen ion transport</keyword>
<evidence type="ECO:0000256" key="15">
    <source>
        <dbReference type="SAM" id="MobiDB-lite"/>
    </source>
</evidence>
<keyword evidence="4 14" id="KW-0138">CF(0)</keyword>
<comment type="subcellular location">
    <subcellularLocation>
        <location evidence="1 14">Mitochondrion membrane</location>
        <topology evidence="1 14">Single-pass membrane protein</topology>
    </subcellularLocation>
</comment>
<evidence type="ECO:0000256" key="12">
    <source>
        <dbReference type="ARBA" id="ARBA00053067"/>
    </source>
</evidence>
<evidence type="ECO:0000256" key="4">
    <source>
        <dbReference type="ARBA" id="ARBA00022547"/>
    </source>
</evidence>
<feature type="region of interest" description="Disordered" evidence="15">
    <location>
        <begin position="35"/>
        <end position="55"/>
    </location>
</feature>
<keyword evidence="8 14" id="KW-0406">Ion transport</keyword>
<keyword evidence="10" id="KW-0472">Membrane</keyword>
<feature type="signal peptide" evidence="16">
    <location>
        <begin position="1"/>
        <end position="30"/>
    </location>
</feature>
<sequence>MPQLNPDPWFAILMFSWTIFLFFLPPKVMGHTFPNAPSPQSLKKGEAAPWNWPWH</sequence>
<dbReference type="PANTHER" id="PTHR39937">
    <property type="entry name" value="ATP SYNTHASE PROTEIN 8"/>
    <property type="match status" value="1"/>
</dbReference>
<geneLocation type="mitochondrion" evidence="17"/>
<evidence type="ECO:0000256" key="6">
    <source>
        <dbReference type="ARBA" id="ARBA00022781"/>
    </source>
</evidence>
<dbReference type="PANTHER" id="PTHR39937:SF1">
    <property type="entry name" value="ATP SYNTHASE PROTEIN 8"/>
    <property type="match status" value="1"/>
</dbReference>
<dbReference type="GO" id="GO:0031966">
    <property type="term" value="C:mitochondrial membrane"/>
    <property type="evidence" value="ECO:0007669"/>
    <property type="project" value="UniProtKB-SubCell"/>
</dbReference>
<dbReference type="InterPro" id="IPR001421">
    <property type="entry name" value="ATP8_metazoa"/>
</dbReference>
<evidence type="ECO:0000256" key="11">
    <source>
        <dbReference type="ARBA" id="ARBA00023310"/>
    </source>
</evidence>
<evidence type="ECO:0000256" key="16">
    <source>
        <dbReference type="SAM" id="SignalP"/>
    </source>
</evidence>
<keyword evidence="3 14" id="KW-0813">Transport</keyword>
<organism evidence="17">
    <name type="scientific">Sillago parvisquamis</name>
    <name type="common">small-scale sillago</name>
    <dbReference type="NCBI Taxonomy" id="907713"/>
    <lineage>
        <taxon>Eukaryota</taxon>
        <taxon>Metazoa</taxon>
        <taxon>Chordata</taxon>
        <taxon>Craniata</taxon>
        <taxon>Vertebrata</taxon>
        <taxon>Euteleostomi</taxon>
        <taxon>Actinopterygii</taxon>
        <taxon>Neopterygii</taxon>
        <taxon>Teleostei</taxon>
        <taxon>Neoteleostei</taxon>
        <taxon>Acanthomorphata</taxon>
        <taxon>Eupercaria</taxon>
        <taxon>Sillaginidae</taxon>
        <taxon>Sillago</taxon>
    </lineage>
</organism>
<evidence type="ECO:0000256" key="13">
    <source>
        <dbReference type="ARBA" id="ARBA00064647"/>
    </source>
</evidence>
<keyword evidence="5 14" id="KW-0812">Transmembrane</keyword>
<dbReference type="EMBL" id="LC387779">
    <property type="protein sequence ID" value="BBE36968.1"/>
    <property type="molecule type" value="Genomic_DNA"/>
</dbReference>
<feature type="chain" id="PRO_5016717904" description="ATP synthase complex subunit 8" evidence="16">
    <location>
        <begin position="31"/>
        <end position="55"/>
    </location>
</feature>
<keyword evidence="9 14" id="KW-0496">Mitochondrion</keyword>
<dbReference type="GO" id="GO:0015986">
    <property type="term" value="P:proton motive force-driven ATP synthesis"/>
    <property type="evidence" value="ECO:0007669"/>
    <property type="project" value="InterPro"/>
</dbReference>
<dbReference type="GO" id="GO:0015078">
    <property type="term" value="F:proton transmembrane transporter activity"/>
    <property type="evidence" value="ECO:0007669"/>
    <property type="project" value="InterPro"/>
</dbReference>
<keyword evidence="11" id="KW-0066">ATP synthesis</keyword>
<evidence type="ECO:0000256" key="3">
    <source>
        <dbReference type="ARBA" id="ARBA00022448"/>
    </source>
</evidence>
<evidence type="ECO:0000256" key="9">
    <source>
        <dbReference type="ARBA" id="ARBA00023128"/>
    </source>
</evidence>
<dbReference type="Pfam" id="PF00895">
    <property type="entry name" value="ATP-synt_8"/>
    <property type="match status" value="1"/>
</dbReference>
<keyword evidence="16" id="KW-0732">Signal</keyword>
<dbReference type="GO" id="GO:0045259">
    <property type="term" value="C:proton-transporting ATP synthase complex"/>
    <property type="evidence" value="ECO:0007669"/>
    <property type="project" value="UniProtKB-KW"/>
</dbReference>
<comment type="similarity">
    <text evidence="2 14">Belongs to the ATPase protein 8 family.</text>
</comment>